<keyword evidence="2" id="KW-0808">Transferase</keyword>
<gene>
    <name evidence="4" type="primary">jg1764</name>
    <name evidence="4" type="ORF">PAEG_LOCUS16807</name>
</gene>
<dbReference type="EMBL" id="CAKXAJ010025483">
    <property type="protein sequence ID" value="CAH2240199.1"/>
    <property type="molecule type" value="Genomic_DNA"/>
</dbReference>
<dbReference type="InterPro" id="IPR000863">
    <property type="entry name" value="Sulfotransferase_dom"/>
</dbReference>
<feature type="domain" description="Sulfotransferase" evidence="3">
    <location>
        <begin position="64"/>
        <end position="330"/>
    </location>
</feature>
<proteinExistence type="inferred from homology"/>
<dbReference type="Gene3D" id="3.40.50.300">
    <property type="entry name" value="P-loop containing nucleotide triphosphate hydrolases"/>
    <property type="match status" value="1"/>
</dbReference>
<accession>A0A8S4RTV3</accession>
<dbReference type="Pfam" id="PF00685">
    <property type="entry name" value="Sulfotransfer_1"/>
    <property type="match status" value="1"/>
</dbReference>
<keyword evidence="5" id="KW-1185">Reference proteome</keyword>
<dbReference type="InterPro" id="IPR027417">
    <property type="entry name" value="P-loop_NTPase"/>
</dbReference>
<evidence type="ECO:0000256" key="2">
    <source>
        <dbReference type="ARBA" id="ARBA00022679"/>
    </source>
</evidence>
<evidence type="ECO:0000313" key="4">
    <source>
        <dbReference type="EMBL" id="CAH2240199.1"/>
    </source>
</evidence>
<comment type="similarity">
    <text evidence="1">Belongs to the sulfotransferase 1 family.</text>
</comment>
<reference evidence="4" key="1">
    <citation type="submission" date="2022-03" db="EMBL/GenBank/DDBJ databases">
        <authorList>
            <person name="Lindestad O."/>
        </authorList>
    </citation>
    <scope>NUCLEOTIDE SEQUENCE</scope>
</reference>
<protein>
    <submittedName>
        <fullName evidence="4">Jg1764 protein</fullName>
    </submittedName>
</protein>
<dbReference type="GO" id="GO:0008146">
    <property type="term" value="F:sulfotransferase activity"/>
    <property type="evidence" value="ECO:0007669"/>
    <property type="project" value="InterPro"/>
</dbReference>
<name>A0A8S4RTV3_9NEOP</name>
<comment type="caution">
    <text evidence="4">The sequence shown here is derived from an EMBL/GenBank/DDBJ whole genome shotgun (WGS) entry which is preliminary data.</text>
</comment>
<dbReference type="OrthoDB" id="205623at2759"/>
<evidence type="ECO:0000313" key="5">
    <source>
        <dbReference type="Proteomes" id="UP000838756"/>
    </source>
</evidence>
<dbReference type="AlphaFoldDB" id="A0A8S4RTV3"/>
<sequence>MDKKLIKDFPYEYEIVDPEKNEDLVNYFCTPKDEYVTIGPKKYFLLKGYLSGAARIYNFPLSSEDTFVITYPKSGTTLTQELVWLLGNNLDYEKAESININERFPFLEISAMLNIDEFPLTADLKKELKKSLIPVTLEQIEEMPSPRFIKSHLPLSLLPPSLLDTTKVVYIARDPRDVAVSYYKFQQFLNIVPPEKEFKQYWKFFMSNQIMWTPYFEHVLEAWEQRKHPNMLFLFYEDMLKDLTGAVRRVADFYGKTLSDDQVNDLARHLDFDTFKKNKSVNMEDLKKTGIYSSDGAFIRKGKAGGWRNYFDEEMSAQADEWIAKHLSDTDFRLPHC</sequence>
<dbReference type="Proteomes" id="UP000838756">
    <property type="component" value="Unassembled WGS sequence"/>
</dbReference>
<evidence type="ECO:0000259" key="3">
    <source>
        <dbReference type="Pfam" id="PF00685"/>
    </source>
</evidence>
<dbReference type="PANTHER" id="PTHR11783">
    <property type="entry name" value="SULFOTRANSFERASE SULT"/>
    <property type="match status" value="1"/>
</dbReference>
<evidence type="ECO:0000256" key="1">
    <source>
        <dbReference type="ARBA" id="ARBA00005771"/>
    </source>
</evidence>
<dbReference type="SUPFAM" id="SSF52540">
    <property type="entry name" value="P-loop containing nucleoside triphosphate hydrolases"/>
    <property type="match status" value="1"/>
</dbReference>
<organism evidence="4 5">
    <name type="scientific">Pararge aegeria aegeria</name>
    <dbReference type="NCBI Taxonomy" id="348720"/>
    <lineage>
        <taxon>Eukaryota</taxon>
        <taxon>Metazoa</taxon>
        <taxon>Ecdysozoa</taxon>
        <taxon>Arthropoda</taxon>
        <taxon>Hexapoda</taxon>
        <taxon>Insecta</taxon>
        <taxon>Pterygota</taxon>
        <taxon>Neoptera</taxon>
        <taxon>Endopterygota</taxon>
        <taxon>Lepidoptera</taxon>
        <taxon>Glossata</taxon>
        <taxon>Ditrysia</taxon>
        <taxon>Papilionoidea</taxon>
        <taxon>Nymphalidae</taxon>
        <taxon>Satyrinae</taxon>
        <taxon>Satyrini</taxon>
        <taxon>Parargina</taxon>
        <taxon>Pararge</taxon>
    </lineage>
</organism>